<keyword evidence="10" id="KW-1185">Reference proteome</keyword>
<keyword evidence="3 6" id="KW-0732">Signal</keyword>
<feature type="chain" id="PRO_5006145547" evidence="6">
    <location>
        <begin position="31"/>
        <end position="284"/>
    </location>
</feature>
<proteinExistence type="inferred from homology"/>
<organism evidence="7 9">
    <name type="scientific">Saliniramus fredricksonii</name>
    <dbReference type="NCBI Taxonomy" id="1653334"/>
    <lineage>
        <taxon>Bacteria</taxon>
        <taxon>Pseudomonadati</taxon>
        <taxon>Pseudomonadota</taxon>
        <taxon>Alphaproteobacteria</taxon>
        <taxon>Hyphomicrobiales</taxon>
        <taxon>Salinarimonadaceae</taxon>
        <taxon>Saliniramus</taxon>
    </lineage>
</organism>
<evidence type="ECO:0000256" key="2">
    <source>
        <dbReference type="ARBA" id="ARBA00005722"/>
    </source>
</evidence>
<protein>
    <submittedName>
        <fullName evidence="7">Outer membrane protein</fullName>
    </submittedName>
    <submittedName>
        <fullName evidence="8">Outer membrane scaffolding protein for murein synthesis, MipA/OmpV family</fullName>
    </submittedName>
</protein>
<reference evidence="8 10" key="2">
    <citation type="submission" date="2016-08" db="EMBL/GenBank/DDBJ databases">
        <authorList>
            <person name="Varghese N."/>
            <person name="Submissions Spin"/>
        </authorList>
    </citation>
    <scope>NUCLEOTIDE SEQUENCE [LARGE SCALE GENOMIC DNA]</scope>
    <source>
        <strain evidence="8 10">HL-109</strain>
    </source>
</reference>
<dbReference type="AlphaFoldDB" id="A0A0P7XPM4"/>
<dbReference type="Pfam" id="PF06629">
    <property type="entry name" value="MipA"/>
    <property type="match status" value="1"/>
</dbReference>
<dbReference type="PANTHER" id="PTHR38776">
    <property type="entry name" value="MLTA-INTERACTING PROTEIN-RELATED"/>
    <property type="match status" value="1"/>
</dbReference>
<evidence type="ECO:0000256" key="1">
    <source>
        <dbReference type="ARBA" id="ARBA00004442"/>
    </source>
</evidence>
<dbReference type="PANTHER" id="PTHR38776:SF1">
    <property type="entry name" value="MLTA-INTERACTING PROTEIN-RELATED"/>
    <property type="match status" value="1"/>
</dbReference>
<evidence type="ECO:0000256" key="5">
    <source>
        <dbReference type="ARBA" id="ARBA00023237"/>
    </source>
</evidence>
<evidence type="ECO:0000256" key="4">
    <source>
        <dbReference type="ARBA" id="ARBA00023136"/>
    </source>
</evidence>
<evidence type="ECO:0000256" key="3">
    <source>
        <dbReference type="ARBA" id="ARBA00022729"/>
    </source>
</evidence>
<dbReference type="InterPro" id="IPR011250">
    <property type="entry name" value="OMP/PagP_B-barrel"/>
</dbReference>
<feature type="signal peptide" evidence="6">
    <location>
        <begin position="1"/>
        <end position="30"/>
    </location>
</feature>
<dbReference type="STRING" id="1653334.GA0071312_0342"/>
<name>A0A0P7XPM4_9HYPH</name>
<comment type="similarity">
    <text evidence="2">Belongs to the MipA/OmpV family.</text>
</comment>
<evidence type="ECO:0000313" key="8">
    <source>
        <dbReference type="EMBL" id="SCC78529.1"/>
    </source>
</evidence>
<comment type="caution">
    <text evidence="7">The sequence shown here is derived from an EMBL/GenBank/DDBJ whole genome shotgun (WGS) entry which is preliminary data.</text>
</comment>
<dbReference type="EMBL" id="FMBM01000001">
    <property type="protein sequence ID" value="SCC78529.1"/>
    <property type="molecule type" value="Genomic_DNA"/>
</dbReference>
<dbReference type="RefSeq" id="WP_165603933.1">
    <property type="nucleotide sequence ID" value="NZ_FMBM01000001.1"/>
</dbReference>
<dbReference type="Proteomes" id="UP000182800">
    <property type="component" value="Unassembled WGS sequence"/>
</dbReference>
<evidence type="ECO:0000313" key="7">
    <source>
        <dbReference type="EMBL" id="KPQ09449.1"/>
    </source>
</evidence>
<reference evidence="7 9" key="1">
    <citation type="submission" date="2015-09" db="EMBL/GenBank/DDBJ databases">
        <title>Identification and resolution of microdiversity through metagenomic sequencing of parallel consortia.</title>
        <authorList>
            <person name="Nelson W.C."/>
            <person name="Romine M.F."/>
            <person name="Lindemann S.R."/>
        </authorList>
    </citation>
    <scope>NUCLEOTIDE SEQUENCE [LARGE SCALE GENOMIC DNA]</scope>
    <source>
        <strain evidence="7">HL-109</strain>
    </source>
</reference>
<evidence type="ECO:0000313" key="10">
    <source>
        <dbReference type="Proteomes" id="UP000182800"/>
    </source>
</evidence>
<gene>
    <name evidence="8" type="ORF">GA0071312_0342</name>
    <name evidence="7" type="ORF">HLUCCO17_14650</name>
</gene>
<evidence type="ECO:0000256" key="6">
    <source>
        <dbReference type="SAM" id="SignalP"/>
    </source>
</evidence>
<dbReference type="InterPro" id="IPR010583">
    <property type="entry name" value="MipA"/>
</dbReference>
<sequence>MTLKSRFHPLSRHTLSGVVLGAGLAAGVHAMSAAPAQAQTTNVFAGSWTMTIGAEARLLPQFEGAKTYRVRPMPIFSIRRSGSPTRFRAPDDGIRIGLIEVENVRVGAVGKFRGRRAESDAAALTGLGNVGFTAEIGGFAEIWATQNFRLSAEMRHGIGGHTGVLADVGADLVMRPDTQWTLSVGPRLSWANAEYNRTYFGVSREQQAAGSRLALYSPGSGIRAFGVVGSASYAVTPDWTVRAFARYDRLAGDVRKSPLVRTHGSPNQFSAGFGLSYSFSADMR</sequence>
<comment type="subcellular location">
    <subcellularLocation>
        <location evidence="1">Cell outer membrane</location>
    </subcellularLocation>
</comment>
<accession>A0A0P7XPM4</accession>
<dbReference type="SUPFAM" id="SSF56925">
    <property type="entry name" value="OMPA-like"/>
    <property type="match status" value="1"/>
</dbReference>
<keyword evidence="5" id="KW-0998">Cell outer membrane</keyword>
<dbReference type="GO" id="GO:0009279">
    <property type="term" value="C:cell outer membrane"/>
    <property type="evidence" value="ECO:0007669"/>
    <property type="project" value="UniProtKB-SubCell"/>
</dbReference>
<keyword evidence="4" id="KW-0472">Membrane</keyword>
<evidence type="ECO:0000313" key="9">
    <source>
        <dbReference type="Proteomes" id="UP000050497"/>
    </source>
</evidence>
<dbReference type="Proteomes" id="UP000050497">
    <property type="component" value="Unassembled WGS sequence"/>
</dbReference>
<dbReference type="EMBL" id="LJSX01000027">
    <property type="protein sequence ID" value="KPQ09449.1"/>
    <property type="molecule type" value="Genomic_DNA"/>
</dbReference>